<keyword evidence="1" id="KW-1133">Transmembrane helix</keyword>
<dbReference type="AlphaFoldDB" id="A0A0F9D7I0"/>
<keyword evidence="1" id="KW-0472">Membrane</keyword>
<gene>
    <name evidence="2" type="ORF">LCGC14_2313460</name>
</gene>
<evidence type="ECO:0000256" key="1">
    <source>
        <dbReference type="SAM" id="Phobius"/>
    </source>
</evidence>
<name>A0A0F9D7I0_9ZZZZ</name>
<sequence>MGFRGKVSTLQIRKYFRFGRFILINGLFHLFGVIFLGRPEHKGGGTSSGNYVPIEIGKLFVKEKSERGGRNPATGDGLHLRPLMVVTFIECFCTPTPAYQ</sequence>
<keyword evidence="1" id="KW-0812">Transmembrane</keyword>
<feature type="transmembrane region" description="Helical" evidence="1">
    <location>
        <begin position="21"/>
        <end position="37"/>
    </location>
</feature>
<dbReference type="EMBL" id="LAZR01032885">
    <property type="protein sequence ID" value="KKL49641.1"/>
    <property type="molecule type" value="Genomic_DNA"/>
</dbReference>
<organism evidence="2">
    <name type="scientific">marine sediment metagenome</name>
    <dbReference type="NCBI Taxonomy" id="412755"/>
    <lineage>
        <taxon>unclassified sequences</taxon>
        <taxon>metagenomes</taxon>
        <taxon>ecological metagenomes</taxon>
    </lineage>
</organism>
<reference evidence="2" key="1">
    <citation type="journal article" date="2015" name="Nature">
        <title>Complex archaea that bridge the gap between prokaryotes and eukaryotes.</title>
        <authorList>
            <person name="Spang A."/>
            <person name="Saw J.H."/>
            <person name="Jorgensen S.L."/>
            <person name="Zaremba-Niedzwiedzka K."/>
            <person name="Martijn J."/>
            <person name="Lind A.E."/>
            <person name="van Eijk R."/>
            <person name="Schleper C."/>
            <person name="Guy L."/>
            <person name="Ettema T.J."/>
        </authorList>
    </citation>
    <scope>NUCLEOTIDE SEQUENCE</scope>
</reference>
<evidence type="ECO:0000313" key="2">
    <source>
        <dbReference type="EMBL" id="KKL49641.1"/>
    </source>
</evidence>
<accession>A0A0F9D7I0</accession>
<comment type="caution">
    <text evidence="2">The sequence shown here is derived from an EMBL/GenBank/DDBJ whole genome shotgun (WGS) entry which is preliminary data.</text>
</comment>
<proteinExistence type="predicted"/>
<protein>
    <submittedName>
        <fullName evidence="2">Uncharacterized protein</fullName>
    </submittedName>
</protein>